<dbReference type="KEGG" id="aft:BBF96_12885"/>
<reference evidence="1 2" key="1">
    <citation type="submission" date="2016-07" db="EMBL/GenBank/DDBJ databases">
        <title>Genome and transcriptome analysis of iron-reducing fermentative bacteria Anoxybacter fermentans.</title>
        <authorList>
            <person name="Zeng X."/>
            <person name="Shao Z."/>
        </authorList>
    </citation>
    <scope>NUCLEOTIDE SEQUENCE [LARGE SCALE GENOMIC DNA]</scope>
    <source>
        <strain evidence="1 2">DY22613</strain>
    </source>
</reference>
<dbReference type="Proteomes" id="UP000267250">
    <property type="component" value="Chromosome"/>
</dbReference>
<dbReference type="AlphaFoldDB" id="A0A3S9T0X2"/>
<dbReference type="EMBL" id="CP016379">
    <property type="protein sequence ID" value="AZR74214.1"/>
    <property type="molecule type" value="Genomic_DNA"/>
</dbReference>
<evidence type="ECO:0000313" key="1">
    <source>
        <dbReference type="EMBL" id="AZR74214.1"/>
    </source>
</evidence>
<evidence type="ECO:0000313" key="2">
    <source>
        <dbReference type="Proteomes" id="UP000267250"/>
    </source>
</evidence>
<dbReference type="InterPro" id="IPR024524">
    <property type="entry name" value="DUF3800"/>
</dbReference>
<accession>A0A3S9T0X2</accession>
<name>A0A3S9T0X2_9FIRM</name>
<dbReference type="Pfam" id="PF12686">
    <property type="entry name" value="DUF3800"/>
    <property type="match status" value="1"/>
</dbReference>
<organism evidence="1 2">
    <name type="scientific">Anoxybacter fermentans</name>
    <dbReference type="NCBI Taxonomy" id="1323375"/>
    <lineage>
        <taxon>Bacteria</taxon>
        <taxon>Bacillati</taxon>
        <taxon>Bacillota</taxon>
        <taxon>Clostridia</taxon>
        <taxon>Halanaerobiales</taxon>
        <taxon>Anoxybacter</taxon>
    </lineage>
</organism>
<proteinExistence type="predicted"/>
<gene>
    <name evidence="1" type="ORF">BBF96_12885</name>
</gene>
<protein>
    <submittedName>
        <fullName evidence="1">Uncharacterized protein</fullName>
    </submittedName>
</protein>
<sequence>MCVLIKKYKHINTNNYNVLENALTYDIQRIENDLKKNHNSDYFLIINDEGRLGKMRKIQRINYIPSIIFLSEIELLIEDSLPKASKNSRFIQILDTISYIVYLYCLEHFNNSRWANRVRNKLNFEDVINLLDKIKNNSNIQASRTNSYGIVHYPR</sequence>
<keyword evidence="2" id="KW-1185">Reference proteome</keyword>